<protein>
    <submittedName>
        <fullName evidence="1">Uncharacterized protein</fullName>
    </submittedName>
</protein>
<gene>
    <name evidence="1" type="ORF">TVY486_0201240</name>
</gene>
<proteinExistence type="predicted"/>
<accession>G0TRY7</accession>
<evidence type="ECO:0000313" key="1">
    <source>
        <dbReference type="EMBL" id="CCC46711.1"/>
    </source>
</evidence>
<dbReference type="VEuPathDB" id="TriTrypDB:TvY486_0201240"/>
<dbReference type="EMBL" id="HE573018">
    <property type="protein sequence ID" value="CCC46711.1"/>
    <property type="molecule type" value="Genomic_DNA"/>
</dbReference>
<organism evidence="1">
    <name type="scientific">Trypanosoma vivax (strain Y486)</name>
    <dbReference type="NCBI Taxonomy" id="1055687"/>
    <lineage>
        <taxon>Eukaryota</taxon>
        <taxon>Discoba</taxon>
        <taxon>Euglenozoa</taxon>
        <taxon>Kinetoplastea</taxon>
        <taxon>Metakinetoplastina</taxon>
        <taxon>Trypanosomatida</taxon>
        <taxon>Trypanosomatidae</taxon>
        <taxon>Trypanosoma</taxon>
        <taxon>Duttonella</taxon>
    </lineage>
</organism>
<sequence>MTEVNNENLQALLTKIMSTRFCSGEDSDVKACFQNFVPPNQSNSWVEQSLHRVGVKKCEPYTEALHRCMGNEKKHAVVLKAAASAPVCMEERKKAAQCRLFPDRDCEQEVLEMLYCGMVHLIQKSKEKSGRQTL</sequence>
<dbReference type="AlphaFoldDB" id="G0TRY7"/>
<name>G0TRY7_TRYVY</name>
<reference evidence="1" key="1">
    <citation type="journal article" date="2012" name="Proc. Natl. Acad. Sci. U.S.A.">
        <title>Antigenic diversity is generated by distinct evolutionary mechanisms in African trypanosome species.</title>
        <authorList>
            <person name="Jackson A.P."/>
            <person name="Berry A."/>
            <person name="Aslett M."/>
            <person name="Allison H.C."/>
            <person name="Burton P."/>
            <person name="Vavrova-Anderson J."/>
            <person name="Brown R."/>
            <person name="Browne H."/>
            <person name="Corton N."/>
            <person name="Hauser H."/>
            <person name="Gamble J."/>
            <person name="Gilderthorp R."/>
            <person name="Marcello L."/>
            <person name="McQuillan J."/>
            <person name="Otto T.D."/>
            <person name="Quail M.A."/>
            <person name="Sanders M.J."/>
            <person name="van Tonder A."/>
            <person name="Ginger M.L."/>
            <person name="Field M.C."/>
            <person name="Barry J.D."/>
            <person name="Hertz-Fowler C."/>
            <person name="Berriman M."/>
        </authorList>
    </citation>
    <scope>NUCLEOTIDE SEQUENCE</scope>
    <source>
        <strain evidence="1">Y486</strain>
    </source>
</reference>